<dbReference type="InterPro" id="IPR027994">
    <property type="entry name" value="WxL_dom"/>
</dbReference>
<evidence type="ECO:0000313" key="2">
    <source>
        <dbReference type="EMBL" id="MFC6316240.1"/>
    </source>
</evidence>
<dbReference type="Proteomes" id="UP001596310">
    <property type="component" value="Unassembled WGS sequence"/>
</dbReference>
<dbReference type="Pfam" id="PF13731">
    <property type="entry name" value="WxL"/>
    <property type="match status" value="1"/>
</dbReference>
<feature type="domain" description="WxL" evidence="1">
    <location>
        <begin position="43"/>
        <end position="193"/>
    </location>
</feature>
<organism evidence="2 3">
    <name type="scientific">Lapidilactobacillus achengensis</name>
    <dbReference type="NCBI Taxonomy" id="2486000"/>
    <lineage>
        <taxon>Bacteria</taxon>
        <taxon>Bacillati</taxon>
        <taxon>Bacillota</taxon>
        <taxon>Bacilli</taxon>
        <taxon>Lactobacillales</taxon>
        <taxon>Lactobacillaceae</taxon>
        <taxon>Lapidilactobacillus</taxon>
    </lineage>
</organism>
<name>A0ABW1UUD2_9LACO</name>
<comment type="caution">
    <text evidence="2">The sequence shown here is derived from an EMBL/GenBank/DDBJ whole genome shotgun (WGS) entry which is preliminary data.</text>
</comment>
<accession>A0ABW1UUD2</accession>
<gene>
    <name evidence="2" type="ORF">ACFQHW_11750</name>
</gene>
<protein>
    <submittedName>
        <fullName evidence="2">WxL domain-containing protein</fullName>
    </submittedName>
</protein>
<evidence type="ECO:0000259" key="1">
    <source>
        <dbReference type="Pfam" id="PF13731"/>
    </source>
</evidence>
<evidence type="ECO:0000313" key="3">
    <source>
        <dbReference type="Proteomes" id="UP001596310"/>
    </source>
</evidence>
<dbReference type="EMBL" id="JBHSSM010000028">
    <property type="protein sequence ID" value="MFC6316240.1"/>
    <property type="molecule type" value="Genomic_DNA"/>
</dbReference>
<dbReference type="RefSeq" id="WP_379861904.1">
    <property type="nucleotide sequence ID" value="NZ_JBHSSM010000028.1"/>
</dbReference>
<sequence length="201" mass="20943">MTAFLPVCILYTEAGLSATTTKAVVDDVNNESTADFTVTVDGDPDDPDPDPGSGKLVLKSVPTFRAGNLSISKIYNGFNTGLEQADDLIVADNRVKEADWNLDLNMGTFTEDEGTNTLTGATLAFTAKHGVIGQNNVSLSDGGSGTVLSNNAAHHGDFTLAITDPTLSMNANVSASIAEDSHYAATLDWTLSSGSPVAEEL</sequence>
<proteinExistence type="predicted"/>
<reference evidence="3" key="1">
    <citation type="journal article" date="2019" name="Int. J. Syst. Evol. Microbiol.">
        <title>The Global Catalogue of Microorganisms (GCM) 10K type strain sequencing project: providing services to taxonomists for standard genome sequencing and annotation.</title>
        <authorList>
            <consortium name="The Broad Institute Genomics Platform"/>
            <consortium name="The Broad Institute Genome Sequencing Center for Infectious Disease"/>
            <person name="Wu L."/>
            <person name="Ma J."/>
        </authorList>
    </citation>
    <scope>NUCLEOTIDE SEQUENCE [LARGE SCALE GENOMIC DNA]</scope>
    <source>
        <strain evidence="3">CCM 8897</strain>
    </source>
</reference>
<keyword evidence="3" id="KW-1185">Reference proteome</keyword>